<keyword evidence="2" id="KW-1133">Transmembrane helix</keyword>
<keyword evidence="4" id="KW-1185">Reference proteome</keyword>
<proteinExistence type="predicted"/>
<dbReference type="OrthoDB" id="82335at2"/>
<comment type="caution">
    <text evidence="3">The sequence shown here is derived from an EMBL/GenBank/DDBJ whole genome shotgun (WGS) entry which is preliminary data.</text>
</comment>
<dbReference type="EMBL" id="VNJJ01000022">
    <property type="protein sequence ID" value="TVX95448.1"/>
    <property type="molecule type" value="Genomic_DNA"/>
</dbReference>
<keyword evidence="2" id="KW-0812">Transmembrane</keyword>
<feature type="region of interest" description="Disordered" evidence="1">
    <location>
        <begin position="1"/>
        <end position="27"/>
    </location>
</feature>
<dbReference type="RefSeq" id="WP_144707013.1">
    <property type="nucleotide sequence ID" value="NZ_VNJJ01000022.1"/>
</dbReference>
<feature type="transmembrane region" description="Helical" evidence="2">
    <location>
        <begin position="188"/>
        <end position="211"/>
    </location>
</feature>
<evidence type="ECO:0000256" key="1">
    <source>
        <dbReference type="SAM" id="MobiDB-lite"/>
    </source>
</evidence>
<accession>A0A559J6D5</accession>
<organism evidence="3 4">
    <name type="scientific">Cohnella terricola</name>
    <dbReference type="NCBI Taxonomy" id="1289167"/>
    <lineage>
        <taxon>Bacteria</taxon>
        <taxon>Bacillati</taxon>
        <taxon>Bacillota</taxon>
        <taxon>Bacilli</taxon>
        <taxon>Bacillales</taxon>
        <taxon>Paenibacillaceae</taxon>
        <taxon>Cohnella</taxon>
    </lineage>
</organism>
<keyword evidence="2" id="KW-0472">Membrane</keyword>
<evidence type="ECO:0000313" key="3">
    <source>
        <dbReference type="EMBL" id="TVX95448.1"/>
    </source>
</evidence>
<dbReference type="Proteomes" id="UP000316330">
    <property type="component" value="Unassembled WGS sequence"/>
</dbReference>
<evidence type="ECO:0000256" key="2">
    <source>
        <dbReference type="SAM" id="Phobius"/>
    </source>
</evidence>
<sequence>MKESDNWNRPDEYPPPPRPDAGEPMHKGPWQGYGVPQGYPQTQHSGTAKRKFVAGLLAFFVPGTGHMYLGLMVKGIVLMLLIALDITAIVHVAEGENILSVVLLSLLLPIIYFYNLFDAIQSTEVVNDFRASRAMNPQIWGNGTGGQMPSPAGNEQLPRNMPPVAILVLAAAGVVILLMSGFNWRNWLFDSVGSALGALVLIGAGVALWFWEGRGRSHKRN</sequence>
<feature type="transmembrane region" description="Helical" evidence="2">
    <location>
        <begin position="98"/>
        <end position="117"/>
    </location>
</feature>
<reference evidence="3 4" key="1">
    <citation type="submission" date="2019-07" db="EMBL/GenBank/DDBJ databases">
        <authorList>
            <person name="Kim J."/>
        </authorList>
    </citation>
    <scope>NUCLEOTIDE SEQUENCE [LARGE SCALE GENOMIC DNA]</scope>
    <source>
        <strain evidence="3 4">G13</strain>
    </source>
</reference>
<dbReference type="AlphaFoldDB" id="A0A559J6D5"/>
<evidence type="ECO:0000313" key="4">
    <source>
        <dbReference type="Proteomes" id="UP000316330"/>
    </source>
</evidence>
<feature type="compositionally biased region" description="Basic and acidic residues" evidence="1">
    <location>
        <begin position="1"/>
        <end position="12"/>
    </location>
</feature>
<gene>
    <name evidence="3" type="ORF">FPZ45_23250</name>
</gene>
<feature type="transmembrane region" description="Helical" evidence="2">
    <location>
        <begin position="52"/>
        <end position="69"/>
    </location>
</feature>
<feature type="transmembrane region" description="Helical" evidence="2">
    <location>
        <begin position="164"/>
        <end position="182"/>
    </location>
</feature>
<protein>
    <submittedName>
        <fullName evidence="3">Uncharacterized protein</fullName>
    </submittedName>
</protein>
<name>A0A559J6D5_9BACL</name>